<dbReference type="Gene3D" id="2.170.270.10">
    <property type="entry name" value="SET domain"/>
    <property type="match status" value="1"/>
</dbReference>
<reference evidence="2 3" key="1">
    <citation type="journal article" date="2020" name="Microbiol. Resour. Announc.">
        <title>Draft Genome Sequence of a Cladosporium Species Isolated from the Mesophotic Ascidian Didemnum maculosum.</title>
        <authorList>
            <person name="Gioti A."/>
            <person name="Siaperas R."/>
            <person name="Nikolaivits E."/>
            <person name="Le Goff G."/>
            <person name="Ouazzani J."/>
            <person name="Kotoulas G."/>
            <person name="Topakas E."/>
        </authorList>
    </citation>
    <scope>NUCLEOTIDE SEQUENCE [LARGE SCALE GENOMIC DNA]</scope>
    <source>
        <strain evidence="2 3">TM138-S3</strain>
    </source>
</reference>
<dbReference type="GO" id="GO:0005634">
    <property type="term" value="C:nucleus"/>
    <property type="evidence" value="ECO:0007669"/>
    <property type="project" value="TreeGrafter"/>
</dbReference>
<dbReference type="PANTHER" id="PTHR12197">
    <property type="entry name" value="HISTONE-LYSINE N-METHYLTRANSFERASE SMYD"/>
    <property type="match status" value="1"/>
</dbReference>
<dbReference type="RefSeq" id="XP_069227328.1">
    <property type="nucleotide sequence ID" value="XM_069375392.1"/>
</dbReference>
<dbReference type="PROSITE" id="PS50280">
    <property type="entry name" value="SET"/>
    <property type="match status" value="1"/>
</dbReference>
<keyword evidence="3" id="KW-1185">Reference proteome</keyword>
<organism evidence="2 3">
    <name type="scientific">Cladosporium halotolerans</name>
    <dbReference type="NCBI Taxonomy" id="1052096"/>
    <lineage>
        <taxon>Eukaryota</taxon>
        <taxon>Fungi</taxon>
        <taxon>Dikarya</taxon>
        <taxon>Ascomycota</taxon>
        <taxon>Pezizomycotina</taxon>
        <taxon>Dothideomycetes</taxon>
        <taxon>Dothideomycetidae</taxon>
        <taxon>Cladosporiales</taxon>
        <taxon>Cladosporiaceae</taxon>
        <taxon>Cladosporium</taxon>
    </lineage>
</organism>
<dbReference type="CDD" id="cd20071">
    <property type="entry name" value="SET_SMYD"/>
    <property type="match status" value="1"/>
</dbReference>
<dbReference type="SUPFAM" id="SSF82199">
    <property type="entry name" value="SET domain"/>
    <property type="match status" value="1"/>
</dbReference>
<evidence type="ECO:0000313" key="3">
    <source>
        <dbReference type="Proteomes" id="UP000803884"/>
    </source>
</evidence>
<name>A0AB34KJH3_9PEZI</name>
<dbReference type="EMBL" id="JAAQHG020000027">
    <property type="protein sequence ID" value="KAL1584222.1"/>
    <property type="molecule type" value="Genomic_DNA"/>
</dbReference>
<dbReference type="InterPro" id="IPR001214">
    <property type="entry name" value="SET_dom"/>
</dbReference>
<comment type="caution">
    <text evidence="2">The sequence shown here is derived from an EMBL/GenBank/DDBJ whole genome shotgun (WGS) entry which is preliminary data.</text>
</comment>
<dbReference type="GeneID" id="96008230"/>
<dbReference type="PANTHER" id="PTHR12197:SF294">
    <property type="entry name" value="POTENTIAL PROTEIN LYSINE METHYLTRANSFERASE SET6"/>
    <property type="match status" value="1"/>
</dbReference>
<proteinExistence type="predicted"/>
<evidence type="ECO:0000259" key="1">
    <source>
        <dbReference type="PROSITE" id="PS50280"/>
    </source>
</evidence>
<dbReference type="InterPro" id="IPR046341">
    <property type="entry name" value="SET_dom_sf"/>
</dbReference>
<dbReference type="AlphaFoldDB" id="A0AB34KJH3"/>
<protein>
    <recommendedName>
        <fullName evidence="1">SET domain-containing protein</fullName>
    </recommendedName>
</protein>
<accession>A0AB34KJH3</accession>
<feature type="domain" description="SET" evidence="1">
    <location>
        <begin position="6"/>
        <end position="318"/>
    </location>
</feature>
<dbReference type="InterPro" id="IPR050869">
    <property type="entry name" value="H3K4_H4K5_MeTrfase"/>
</dbReference>
<dbReference type="Proteomes" id="UP000803884">
    <property type="component" value="Unassembled WGS sequence"/>
</dbReference>
<gene>
    <name evidence="2" type="ORF">WHR41_06787</name>
</gene>
<dbReference type="Pfam" id="PF00856">
    <property type="entry name" value="SET"/>
    <property type="match status" value="1"/>
</dbReference>
<evidence type="ECO:0000313" key="2">
    <source>
        <dbReference type="EMBL" id="KAL1584222.1"/>
    </source>
</evidence>
<sequence>MPPTSTHFSIRPIPSAGRGVLASTPLAPNTPLLLSPPPAAHVIFRQYRREVCAHCLHYDRGRTLPVRDAPIGKVFCAEPCRAAWREAQGPLGVEAWTALETFVRSRAKSVVSTLAQAAVGAKPGAQAVVATWEAAAEVGALHARARGGGVGAADSGPGIKADREYRRALHHVWTQSVDPDILGYLLSGVLTAHGDAGYWQREVEGLAMDEEAYKDTADLEAHCNAFLQLVATVPRELVGSCTVEVCQTLANASSHNSFGIRAGGDEGEEYMGYALYPEASYFNHSCSPSVRKKRVGRQWEFSTAREVGEGEELCITYLGGDEKDLTVTQRRERLRGVWGFECMCERCRREDTS</sequence>